<evidence type="ECO:0000256" key="11">
    <source>
        <dbReference type="ARBA" id="ARBA00033284"/>
    </source>
</evidence>
<reference evidence="20" key="1">
    <citation type="journal article" date="2020" name="Appl. Environ. Microbiol.">
        <title>Diazotrophic Anaeromyxobacter Isolates from Soils.</title>
        <authorList>
            <person name="Masuda Y."/>
            <person name="Yamanaka H."/>
            <person name="Xu Z.X."/>
            <person name="Shiratori Y."/>
            <person name="Aono T."/>
            <person name="Amachi S."/>
            <person name="Senoo K."/>
            <person name="Itoh H."/>
        </authorList>
    </citation>
    <scope>NUCLEOTIDE SEQUENCE [LARGE SCALE GENOMIC DNA]</scope>
    <source>
        <strain evidence="20">R267</strain>
    </source>
</reference>
<dbReference type="PANTHER" id="PTHR43651:SF11">
    <property type="entry name" value="MALTO-OLIGOSYLTREHALOSE TREHALOHYDROLASE"/>
    <property type="match status" value="1"/>
</dbReference>
<evidence type="ECO:0000259" key="18">
    <source>
        <dbReference type="SMART" id="SM00642"/>
    </source>
</evidence>
<dbReference type="SUPFAM" id="SSF51445">
    <property type="entry name" value="(Trans)glycosidases"/>
    <property type="match status" value="1"/>
</dbReference>
<evidence type="ECO:0000256" key="17">
    <source>
        <dbReference type="PIRSR" id="PIRSR006337-3"/>
    </source>
</evidence>
<evidence type="ECO:0000256" key="5">
    <source>
        <dbReference type="ARBA" id="ARBA00015938"/>
    </source>
</evidence>
<evidence type="ECO:0000256" key="8">
    <source>
        <dbReference type="ARBA" id="ARBA00023277"/>
    </source>
</evidence>
<proteinExistence type="inferred from homology"/>
<gene>
    <name evidence="19" type="ORF">AMYX_16080</name>
</gene>
<organism evidence="19 20">
    <name type="scientific">Anaeromyxobacter diazotrophicus</name>
    <dbReference type="NCBI Taxonomy" id="2590199"/>
    <lineage>
        <taxon>Bacteria</taxon>
        <taxon>Pseudomonadati</taxon>
        <taxon>Myxococcota</taxon>
        <taxon>Myxococcia</taxon>
        <taxon>Myxococcales</taxon>
        <taxon>Cystobacterineae</taxon>
        <taxon>Anaeromyxobacteraceae</taxon>
        <taxon>Anaeromyxobacter</taxon>
    </lineage>
</organism>
<evidence type="ECO:0000256" key="12">
    <source>
        <dbReference type="ARBA" id="ARBA00034013"/>
    </source>
</evidence>
<feature type="binding site" evidence="16">
    <location>
        <begin position="278"/>
        <end position="283"/>
    </location>
    <ligand>
        <name>substrate</name>
    </ligand>
</feature>
<feature type="active site" description="Proton donor" evidence="15">
    <location>
        <position position="317"/>
    </location>
</feature>
<feature type="site" description="Transition state stabilizer" evidence="17">
    <location>
        <position position="410"/>
    </location>
</feature>
<evidence type="ECO:0000256" key="16">
    <source>
        <dbReference type="PIRSR" id="PIRSR006337-2"/>
    </source>
</evidence>
<evidence type="ECO:0000256" key="4">
    <source>
        <dbReference type="ARBA" id="ARBA00012268"/>
    </source>
</evidence>
<dbReference type="InterPro" id="IPR014756">
    <property type="entry name" value="Ig_E-set"/>
</dbReference>
<dbReference type="UniPathway" id="UPA00299"/>
<accession>A0A7I9VLK5</accession>
<comment type="caution">
    <text evidence="19">The sequence shown here is derived from an EMBL/GenBank/DDBJ whole genome shotgun (WGS) entry which is preliminary data.</text>
</comment>
<evidence type="ECO:0000256" key="10">
    <source>
        <dbReference type="ARBA" id="ARBA00032057"/>
    </source>
</evidence>
<keyword evidence="6" id="KW-0963">Cytoplasm</keyword>
<feature type="domain" description="Glycosyl hydrolase family 13 catalytic" evidence="18">
    <location>
        <begin position="134"/>
        <end position="477"/>
    </location>
</feature>
<evidence type="ECO:0000313" key="19">
    <source>
        <dbReference type="EMBL" id="GEJ56867.1"/>
    </source>
</evidence>
<feature type="active site" description="Nucleophile" evidence="15">
    <location>
        <position position="280"/>
    </location>
</feature>
<evidence type="ECO:0000256" key="7">
    <source>
        <dbReference type="ARBA" id="ARBA00022801"/>
    </source>
</evidence>
<dbReference type="SMART" id="SM00642">
    <property type="entry name" value="Aamy"/>
    <property type="match status" value="1"/>
</dbReference>
<keyword evidence="8" id="KW-0119">Carbohydrate metabolism</keyword>
<dbReference type="Gene3D" id="1.10.10.760">
    <property type="entry name" value="E-set domains of sugar-utilizing enzymes"/>
    <property type="match status" value="1"/>
</dbReference>
<evidence type="ECO:0000256" key="1">
    <source>
        <dbReference type="ARBA" id="ARBA00004496"/>
    </source>
</evidence>
<evidence type="ECO:0000256" key="9">
    <source>
        <dbReference type="ARBA" id="ARBA00023295"/>
    </source>
</evidence>
<evidence type="ECO:0000313" key="20">
    <source>
        <dbReference type="Proteomes" id="UP000503640"/>
    </source>
</evidence>
<evidence type="ECO:0000256" key="3">
    <source>
        <dbReference type="ARBA" id="ARBA00008061"/>
    </source>
</evidence>
<dbReference type="EMBL" id="BJTG01000003">
    <property type="protein sequence ID" value="GEJ56867.1"/>
    <property type="molecule type" value="Genomic_DNA"/>
</dbReference>
<dbReference type="InterPro" id="IPR006047">
    <property type="entry name" value="GH13_cat_dom"/>
</dbReference>
<comment type="similarity">
    <text evidence="3 14">Belongs to the glycosyl hydrolase 13 family.</text>
</comment>
<keyword evidence="9 14" id="KW-0326">Glycosidase</keyword>
<evidence type="ECO:0000256" key="15">
    <source>
        <dbReference type="PIRSR" id="PIRSR006337-1"/>
    </source>
</evidence>
<evidence type="ECO:0000256" key="2">
    <source>
        <dbReference type="ARBA" id="ARBA00005199"/>
    </source>
</evidence>
<feature type="binding site" evidence="16">
    <location>
        <begin position="409"/>
        <end position="414"/>
    </location>
    <ligand>
        <name>substrate</name>
    </ligand>
</feature>
<dbReference type="InterPro" id="IPR013783">
    <property type="entry name" value="Ig-like_fold"/>
</dbReference>
<dbReference type="GO" id="GO:0005737">
    <property type="term" value="C:cytoplasm"/>
    <property type="evidence" value="ECO:0007669"/>
    <property type="project" value="UniProtKB-SubCell"/>
</dbReference>
<dbReference type="GO" id="GO:0033942">
    <property type="term" value="F:4-alpha-D-(1-&gt;4)-alpha-D-glucanotrehalose trehalohydrolase activity"/>
    <property type="evidence" value="ECO:0007669"/>
    <property type="project" value="UniProtKB-EC"/>
</dbReference>
<dbReference type="NCBIfam" id="TIGR02402">
    <property type="entry name" value="trehalose_TreZ"/>
    <property type="match status" value="1"/>
</dbReference>
<name>A0A7I9VLK5_9BACT</name>
<evidence type="ECO:0000256" key="6">
    <source>
        <dbReference type="ARBA" id="ARBA00022490"/>
    </source>
</evidence>
<protein>
    <recommendedName>
        <fullName evidence="5 13">Malto-oligosyltrehalose trehalohydrolase</fullName>
        <shortName evidence="14">MTHase</shortName>
        <ecNumber evidence="4 13">3.2.1.141</ecNumber>
    </recommendedName>
    <alternativeName>
        <fullName evidence="11 14">4-alpha-D-((1-&gt;4)-alpha-D-glucano)trehalose trehalohydrolase</fullName>
    </alternativeName>
    <alternativeName>
        <fullName evidence="10 14">Maltooligosyl trehalose trehalohydrolase</fullName>
    </alternativeName>
</protein>
<dbReference type="Pfam" id="PF00128">
    <property type="entry name" value="Alpha-amylase"/>
    <property type="match status" value="1"/>
</dbReference>
<dbReference type="PIRSF" id="PIRSF006337">
    <property type="entry name" value="Trehalose_TreZ"/>
    <property type="match status" value="1"/>
</dbReference>
<dbReference type="Gene3D" id="3.20.20.80">
    <property type="entry name" value="Glycosidases"/>
    <property type="match status" value="1"/>
</dbReference>
<sequence length="578" mass="63458">MCGRPAPIAAAPVRPHRAAYLWRMTLPVHGPQLLDRGVRFSVWAPAQERLAVRVAGEERPLAREDGGWWSGVVREAKLGDRYQLVLPDGRALPDPASRRQPDGVHGPSQVWDARRYAWRHAFPGLPLEELAFYELHVGTFTPEGTLDAAAARLRDLVDLGVTCVELLPVQPFPGNRNWGYDGVSLHAVHEGYGGPEALQRFVDQAHALGLAVCLDVVYNHLGPEGNYLSVWAPYFTDRHKSPWGDGVNYDGPDAGPVRAYVLQAALQWVRDFRVDALRLDAVHAIPDDSPRHLVGALSDAVRAFADGSGRRIHVVAESDLEDRKVVDPPPGGWGCAAMWADDFHHAVHALLTGERGAFYQDFGGMAPLARALAEGFAFQGEPSRFRKKPWGTDTRGLAPSQFVFSLQNHDQVGNRPAGERLAALVPGEALFPLAALLLLGPGLPLLFMGEEYGEERPFLYFTSHGDPALAKAVSEGRKAEHLAEAGAGGVPDPQDEDTFRRSILAHRRDGRHGELWRHHRELLRIRRRHAAALGQRWPEVAVDGTSLALRRPGLEVEVNLGPSPAGGLPAWGWRVREG</sequence>
<dbReference type="InterPro" id="IPR012768">
    <property type="entry name" value="Trehalose_TreZ"/>
</dbReference>
<dbReference type="AlphaFoldDB" id="A0A7I9VLK5"/>
<dbReference type="CDD" id="cd02853">
    <property type="entry name" value="E_set_MTHase_like_N"/>
    <property type="match status" value="1"/>
</dbReference>
<comment type="subcellular location">
    <subcellularLocation>
        <location evidence="1 15">Cytoplasm</location>
    </subcellularLocation>
</comment>
<dbReference type="PANTHER" id="PTHR43651">
    <property type="entry name" value="1,4-ALPHA-GLUCAN-BRANCHING ENZYME"/>
    <property type="match status" value="1"/>
</dbReference>
<evidence type="ECO:0000256" key="14">
    <source>
        <dbReference type="PIRNR" id="PIRNR006337"/>
    </source>
</evidence>
<comment type="catalytic activity">
    <reaction evidence="12 14">
        <text>hydrolysis of (1-&gt;4)-alpha-D-glucosidic linkage in 4-alpha-D-[(1-&gt;4)-alpha-D-glucanosyl]n trehalose to yield trehalose and (1-&gt;4)-alpha-D-glucan.</text>
        <dbReference type="EC" id="3.2.1.141"/>
    </reaction>
</comment>
<dbReference type="InterPro" id="IPR044901">
    <property type="entry name" value="Trehalose_TreZ_E-set_sf"/>
</dbReference>
<dbReference type="Gene3D" id="2.60.40.10">
    <property type="entry name" value="Immunoglobulins"/>
    <property type="match status" value="1"/>
</dbReference>
<comment type="pathway">
    <text evidence="2 14">Glycan biosynthesis; trehalose biosynthesis.</text>
</comment>
<feature type="binding site" evidence="16">
    <location>
        <begin position="341"/>
        <end position="345"/>
    </location>
    <ligand>
        <name>substrate</name>
    </ligand>
</feature>
<keyword evidence="20" id="KW-1185">Reference proteome</keyword>
<dbReference type="Proteomes" id="UP000503640">
    <property type="component" value="Unassembled WGS sequence"/>
</dbReference>
<evidence type="ECO:0000256" key="13">
    <source>
        <dbReference type="NCBIfam" id="TIGR02402"/>
    </source>
</evidence>
<dbReference type="SUPFAM" id="SSF81296">
    <property type="entry name" value="E set domains"/>
    <property type="match status" value="1"/>
</dbReference>
<dbReference type="InterPro" id="IPR017853">
    <property type="entry name" value="GH"/>
</dbReference>
<dbReference type="EC" id="3.2.1.141" evidence="4 13"/>
<dbReference type="GO" id="GO:0005992">
    <property type="term" value="P:trehalose biosynthetic process"/>
    <property type="evidence" value="ECO:0007669"/>
    <property type="project" value="UniProtKB-UniRule"/>
</dbReference>
<dbReference type="CDD" id="cd11325">
    <property type="entry name" value="AmyAc_GTHase"/>
    <property type="match status" value="1"/>
</dbReference>
<keyword evidence="7 14" id="KW-0378">Hydrolase</keyword>